<evidence type="ECO:0000256" key="4">
    <source>
        <dbReference type="ARBA" id="ARBA00005420"/>
    </source>
</evidence>
<comment type="catalytic activity">
    <reaction evidence="15 16">
        <text>an acyl-CoA + a 1,2-diacyl-sn-glycerol = a triacyl-sn-glycerol + CoA</text>
        <dbReference type="Rhea" id="RHEA:10868"/>
        <dbReference type="ChEBI" id="CHEBI:17815"/>
        <dbReference type="ChEBI" id="CHEBI:57287"/>
        <dbReference type="ChEBI" id="CHEBI:58342"/>
        <dbReference type="ChEBI" id="CHEBI:64615"/>
        <dbReference type="EC" id="2.3.1.20"/>
    </reaction>
</comment>
<feature type="transmembrane region" description="Helical" evidence="16">
    <location>
        <begin position="20"/>
        <end position="43"/>
    </location>
</feature>
<evidence type="ECO:0000256" key="16">
    <source>
        <dbReference type="RuleBase" id="RU367023"/>
    </source>
</evidence>
<evidence type="ECO:0000256" key="13">
    <source>
        <dbReference type="ARBA" id="ARBA00023136"/>
    </source>
</evidence>
<dbReference type="UniPathway" id="UPA00282"/>
<evidence type="ECO:0000256" key="3">
    <source>
        <dbReference type="ARBA" id="ARBA00005189"/>
    </source>
</evidence>
<protein>
    <recommendedName>
        <fullName evidence="5 16">Diacylglycerol O-acyltransferase</fullName>
        <ecNumber evidence="5 16">2.3.1.20</ecNumber>
    </recommendedName>
</protein>
<keyword evidence="13 16" id="KW-0472">Membrane</keyword>
<evidence type="ECO:0000256" key="7">
    <source>
        <dbReference type="ARBA" id="ARBA00022679"/>
    </source>
</evidence>
<evidence type="ECO:0000313" key="17">
    <source>
        <dbReference type="EMBL" id="KXS11271.1"/>
    </source>
</evidence>
<accession>A0A139A3C4</accession>
<comment type="subcellular location">
    <subcellularLocation>
        <location evidence="1 16">Endoplasmic reticulum membrane</location>
        <topology evidence="1 16">Multi-pass membrane protein</topology>
    </subcellularLocation>
</comment>
<evidence type="ECO:0000313" key="18">
    <source>
        <dbReference type="Proteomes" id="UP000070544"/>
    </source>
</evidence>
<dbReference type="Proteomes" id="UP000070544">
    <property type="component" value="Unassembled WGS sequence"/>
</dbReference>
<reference evidence="17 18" key="1">
    <citation type="journal article" date="2015" name="Genome Biol. Evol.">
        <title>Phylogenomic analyses indicate that early fungi evolved digesting cell walls of algal ancestors of land plants.</title>
        <authorList>
            <person name="Chang Y."/>
            <person name="Wang S."/>
            <person name="Sekimoto S."/>
            <person name="Aerts A.L."/>
            <person name="Choi C."/>
            <person name="Clum A."/>
            <person name="LaButti K.M."/>
            <person name="Lindquist E.A."/>
            <person name="Yee Ngan C."/>
            <person name="Ohm R.A."/>
            <person name="Salamov A.A."/>
            <person name="Grigoriev I.V."/>
            <person name="Spatafora J.W."/>
            <person name="Berbee M.L."/>
        </authorList>
    </citation>
    <scope>NUCLEOTIDE SEQUENCE [LARGE SCALE GENOMIC DNA]</scope>
    <source>
        <strain evidence="17 18">JEL478</strain>
    </source>
</reference>
<dbReference type="GO" id="GO:0004144">
    <property type="term" value="F:diacylglycerol O-acyltransferase activity"/>
    <property type="evidence" value="ECO:0007669"/>
    <property type="project" value="UniProtKB-UniRule"/>
</dbReference>
<evidence type="ECO:0000256" key="5">
    <source>
        <dbReference type="ARBA" id="ARBA00013244"/>
    </source>
</evidence>
<sequence length="364" mass="40890">MTTDPSQPALRRAFFDRAHLLGLAVLTYSVLLLPGGFIIFLALAFSSRVFLPLLLFYVVWIFIDDAPRAGGRPAQWARNGSWSRWLVRYNDVVIVRNGPTLPADRNYLFACHPHGVIGYSFWCALTQDTEPKPGKGNLWERQRDKMATTHPDAHFGSPETVLNGLRTFVATISGNFIIPFSREWLLLRGFITAERASLHHIIRSSDGRAGNVACLIVGGAEESQHAAPGTNRLVLAKRHGFVRLALETGTPLVPVYAFGETSLLYVNTPPWLEKFYAWFRKRFSWVPLFLSTSGDDPWPFGWAFREVPVRVVVGQPLQLPHIPSPTSADVSAWHARYVDSLVSLYNTYKDVFDADRKEDLVIVG</sequence>
<comment type="function">
    <text evidence="16">Catalyzes the terminal and only committed step in triacylglycerol synthesis by using diacylglycerol and fatty acyl CoA as substrates.</text>
</comment>
<dbReference type="OrthoDB" id="264532at2759"/>
<dbReference type="EMBL" id="KQ965804">
    <property type="protein sequence ID" value="KXS11271.1"/>
    <property type="molecule type" value="Genomic_DNA"/>
</dbReference>
<evidence type="ECO:0000256" key="14">
    <source>
        <dbReference type="ARBA" id="ARBA00023315"/>
    </source>
</evidence>
<evidence type="ECO:0000256" key="12">
    <source>
        <dbReference type="ARBA" id="ARBA00023098"/>
    </source>
</evidence>
<dbReference type="InterPro" id="IPR007130">
    <property type="entry name" value="DAGAT"/>
</dbReference>
<dbReference type="PANTHER" id="PTHR12317:SF0">
    <property type="entry name" value="ACYLTRANSFERASE"/>
    <property type="match status" value="1"/>
</dbReference>
<keyword evidence="12 16" id="KW-0443">Lipid metabolism</keyword>
<dbReference type="GO" id="GO:0005789">
    <property type="term" value="C:endoplasmic reticulum membrane"/>
    <property type="evidence" value="ECO:0007669"/>
    <property type="project" value="UniProtKB-SubCell"/>
</dbReference>
<dbReference type="Pfam" id="PF03982">
    <property type="entry name" value="DAGAT"/>
    <property type="match status" value="2"/>
</dbReference>
<comment type="pathway">
    <text evidence="2 16">Glycerolipid metabolism; triacylglycerol biosynthesis.</text>
</comment>
<dbReference type="OMA" id="WTPWRRE"/>
<keyword evidence="10 16" id="KW-0256">Endoplasmic reticulum</keyword>
<evidence type="ECO:0000256" key="1">
    <source>
        <dbReference type="ARBA" id="ARBA00004477"/>
    </source>
</evidence>
<comment type="pathway">
    <text evidence="3">Lipid metabolism.</text>
</comment>
<name>A0A139A3C4_GONPJ</name>
<dbReference type="AlphaFoldDB" id="A0A139A3C4"/>
<evidence type="ECO:0000256" key="11">
    <source>
        <dbReference type="ARBA" id="ARBA00022989"/>
    </source>
</evidence>
<keyword evidence="11 16" id="KW-1133">Transmembrane helix</keyword>
<proteinExistence type="inferred from homology"/>
<keyword evidence="8 16" id="KW-0812">Transmembrane</keyword>
<organism evidence="17 18">
    <name type="scientific">Gonapodya prolifera (strain JEL478)</name>
    <name type="common">Monoblepharis prolifera</name>
    <dbReference type="NCBI Taxonomy" id="1344416"/>
    <lineage>
        <taxon>Eukaryota</taxon>
        <taxon>Fungi</taxon>
        <taxon>Fungi incertae sedis</taxon>
        <taxon>Chytridiomycota</taxon>
        <taxon>Chytridiomycota incertae sedis</taxon>
        <taxon>Monoblepharidomycetes</taxon>
        <taxon>Monoblepharidales</taxon>
        <taxon>Gonapodyaceae</taxon>
        <taxon>Gonapodya</taxon>
    </lineage>
</organism>
<evidence type="ECO:0000256" key="6">
    <source>
        <dbReference type="ARBA" id="ARBA00022516"/>
    </source>
</evidence>
<comment type="caution">
    <text evidence="16">Lacks conserved residue(s) required for the propagation of feature annotation.</text>
</comment>
<dbReference type="PANTHER" id="PTHR12317">
    <property type="entry name" value="DIACYLGLYCEROL O-ACYLTRANSFERASE"/>
    <property type="match status" value="1"/>
</dbReference>
<evidence type="ECO:0000256" key="8">
    <source>
        <dbReference type="ARBA" id="ARBA00022692"/>
    </source>
</evidence>
<keyword evidence="18" id="KW-1185">Reference proteome</keyword>
<dbReference type="STRING" id="1344416.A0A139A3C4"/>
<evidence type="ECO:0000256" key="9">
    <source>
        <dbReference type="ARBA" id="ARBA00022798"/>
    </source>
</evidence>
<comment type="similarity">
    <text evidence="4 16">Belongs to the diacylglycerol acyltransferase family.</text>
</comment>
<dbReference type="EC" id="2.3.1.20" evidence="5 16"/>
<dbReference type="GO" id="GO:0006071">
    <property type="term" value="P:glycerol metabolic process"/>
    <property type="evidence" value="ECO:0007669"/>
    <property type="project" value="UniProtKB-UniRule"/>
</dbReference>
<keyword evidence="7 17" id="KW-0808">Transferase</keyword>
<evidence type="ECO:0000256" key="2">
    <source>
        <dbReference type="ARBA" id="ARBA00004771"/>
    </source>
</evidence>
<evidence type="ECO:0000256" key="15">
    <source>
        <dbReference type="ARBA" id="ARBA00048109"/>
    </source>
</evidence>
<keyword evidence="6 16" id="KW-0444">Lipid biosynthesis</keyword>
<evidence type="ECO:0000256" key="10">
    <source>
        <dbReference type="ARBA" id="ARBA00022824"/>
    </source>
</evidence>
<keyword evidence="14 16" id="KW-0012">Acyltransferase</keyword>
<gene>
    <name evidence="17" type="ORF">M427DRAFT_60837</name>
</gene>
<keyword evidence="9" id="KW-0319">Glycerol metabolism</keyword>
<dbReference type="GO" id="GO:0019432">
    <property type="term" value="P:triglyceride biosynthetic process"/>
    <property type="evidence" value="ECO:0007669"/>
    <property type="project" value="UniProtKB-UniRule"/>
</dbReference>